<accession>A0ABP0KLJ8</accession>
<feature type="compositionally biased region" description="Basic and acidic residues" evidence="1">
    <location>
        <begin position="143"/>
        <end position="157"/>
    </location>
</feature>
<evidence type="ECO:0000256" key="2">
    <source>
        <dbReference type="SAM" id="Phobius"/>
    </source>
</evidence>
<evidence type="ECO:0000313" key="3">
    <source>
        <dbReference type="EMBL" id="CAK9027155.1"/>
    </source>
</evidence>
<evidence type="ECO:0000313" key="4">
    <source>
        <dbReference type="Proteomes" id="UP001642464"/>
    </source>
</evidence>
<organism evidence="3 4">
    <name type="scientific">Durusdinium trenchii</name>
    <dbReference type="NCBI Taxonomy" id="1381693"/>
    <lineage>
        <taxon>Eukaryota</taxon>
        <taxon>Sar</taxon>
        <taxon>Alveolata</taxon>
        <taxon>Dinophyceae</taxon>
        <taxon>Suessiales</taxon>
        <taxon>Symbiodiniaceae</taxon>
        <taxon>Durusdinium</taxon>
    </lineage>
</organism>
<evidence type="ECO:0000256" key="1">
    <source>
        <dbReference type="SAM" id="MobiDB-lite"/>
    </source>
</evidence>
<reference evidence="3 4" key="1">
    <citation type="submission" date="2024-02" db="EMBL/GenBank/DDBJ databases">
        <authorList>
            <person name="Chen Y."/>
            <person name="Shah S."/>
            <person name="Dougan E. K."/>
            <person name="Thang M."/>
            <person name="Chan C."/>
        </authorList>
    </citation>
    <scope>NUCLEOTIDE SEQUENCE [LARGE SCALE GENOMIC DNA]</scope>
</reference>
<keyword evidence="4" id="KW-1185">Reference proteome</keyword>
<comment type="caution">
    <text evidence="3">The sequence shown here is derived from an EMBL/GenBank/DDBJ whole genome shotgun (WGS) entry which is preliminary data.</text>
</comment>
<dbReference type="Proteomes" id="UP001642464">
    <property type="component" value="Unassembled WGS sequence"/>
</dbReference>
<keyword evidence="2" id="KW-1133">Transmembrane helix</keyword>
<dbReference type="EMBL" id="CAXAMM010011836">
    <property type="protein sequence ID" value="CAK9027155.1"/>
    <property type="molecule type" value="Genomic_DNA"/>
</dbReference>
<gene>
    <name evidence="3" type="ORF">SCF082_LOCUS17792</name>
</gene>
<protein>
    <submittedName>
        <fullName evidence="3">Uncharacterized protein</fullName>
    </submittedName>
</protein>
<keyword evidence="2" id="KW-0812">Transmembrane</keyword>
<keyword evidence="2" id="KW-0472">Membrane</keyword>
<feature type="region of interest" description="Disordered" evidence="1">
    <location>
        <begin position="143"/>
        <end position="170"/>
    </location>
</feature>
<feature type="transmembrane region" description="Helical" evidence="2">
    <location>
        <begin position="25"/>
        <end position="41"/>
    </location>
</feature>
<sequence>MTQLRRLEKVEEEIMKNKLTDRGDVLIAWSGVVFVAWHFMLETLSKTARADLCASCMNGGSTRAKKYSPLGRREGESDGDINILNIMEKKNIYFGHKFDECSNARMLVTELNVFDWWTWAMDAQDMEGKEGIEKAVNEMEKESVRLKPFENDKRTAEEELQQEGEPPYST</sequence>
<proteinExistence type="predicted"/>
<name>A0ABP0KLJ8_9DINO</name>